<dbReference type="Proteomes" id="UP000825729">
    <property type="component" value="Unassembled WGS sequence"/>
</dbReference>
<reference evidence="2 3" key="1">
    <citation type="submission" date="2021-07" db="EMBL/GenBank/DDBJ databases">
        <title>The Aristolochia fimbriata genome: insights into angiosperm evolution, floral development and chemical biosynthesis.</title>
        <authorList>
            <person name="Jiao Y."/>
        </authorList>
    </citation>
    <scope>NUCLEOTIDE SEQUENCE [LARGE SCALE GENOMIC DNA]</scope>
    <source>
        <strain evidence="2">IBCAS-2021</strain>
        <tissue evidence="2">Leaf</tissue>
    </source>
</reference>
<dbReference type="AlphaFoldDB" id="A0AAV7ENS2"/>
<comment type="caution">
    <text evidence="2">The sequence shown here is derived from an EMBL/GenBank/DDBJ whole genome shotgun (WGS) entry which is preliminary data.</text>
</comment>
<evidence type="ECO:0000313" key="3">
    <source>
        <dbReference type="Proteomes" id="UP000825729"/>
    </source>
</evidence>
<organism evidence="2 3">
    <name type="scientific">Aristolochia fimbriata</name>
    <name type="common">White veined hardy Dutchman's pipe vine</name>
    <dbReference type="NCBI Taxonomy" id="158543"/>
    <lineage>
        <taxon>Eukaryota</taxon>
        <taxon>Viridiplantae</taxon>
        <taxon>Streptophyta</taxon>
        <taxon>Embryophyta</taxon>
        <taxon>Tracheophyta</taxon>
        <taxon>Spermatophyta</taxon>
        <taxon>Magnoliopsida</taxon>
        <taxon>Magnoliidae</taxon>
        <taxon>Piperales</taxon>
        <taxon>Aristolochiaceae</taxon>
        <taxon>Aristolochia</taxon>
    </lineage>
</organism>
<protein>
    <submittedName>
        <fullName evidence="2">Uncharacterized protein</fullName>
    </submittedName>
</protein>
<evidence type="ECO:0000256" key="1">
    <source>
        <dbReference type="SAM" id="MobiDB-lite"/>
    </source>
</evidence>
<feature type="region of interest" description="Disordered" evidence="1">
    <location>
        <begin position="43"/>
        <end position="72"/>
    </location>
</feature>
<name>A0AAV7ENS2_ARIFI</name>
<sequence>MVRELGRLGSRHVPHIKRQRCYWSWVSLSKEVQLSHEPSLPGRMWTSGAFPSMTATDKPKHREAEQSHGYAEERWKETSLMGNLTVAIQCVARPNLRVQRPNLRQKKLA</sequence>
<proteinExistence type="predicted"/>
<keyword evidence="3" id="KW-1185">Reference proteome</keyword>
<gene>
    <name evidence="2" type="ORF">H6P81_010438</name>
</gene>
<evidence type="ECO:0000313" key="2">
    <source>
        <dbReference type="EMBL" id="KAG9450473.1"/>
    </source>
</evidence>
<dbReference type="EMBL" id="JAINDJ010000004">
    <property type="protein sequence ID" value="KAG9450473.1"/>
    <property type="molecule type" value="Genomic_DNA"/>
</dbReference>
<accession>A0AAV7ENS2</accession>
<feature type="compositionally biased region" description="Basic and acidic residues" evidence="1">
    <location>
        <begin position="57"/>
        <end position="72"/>
    </location>
</feature>